<comment type="caution">
    <text evidence="1">The sequence shown here is derived from an EMBL/GenBank/DDBJ whole genome shotgun (WGS) entry which is preliminary data.</text>
</comment>
<name>A4A286_9BACT</name>
<proteinExistence type="predicted"/>
<reference evidence="1 2" key="1">
    <citation type="submission" date="2006-02" db="EMBL/GenBank/DDBJ databases">
        <authorList>
            <person name="Amann R."/>
            <person name="Ferriera S."/>
            <person name="Johnson J."/>
            <person name="Kravitz S."/>
            <person name="Halpern A."/>
            <person name="Remington K."/>
            <person name="Beeson K."/>
            <person name="Tran B."/>
            <person name="Rogers Y.-H."/>
            <person name="Friedman R."/>
            <person name="Venter J.C."/>
        </authorList>
    </citation>
    <scope>NUCLEOTIDE SEQUENCE [LARGE SCALE GENOMIC DNA]</scope>
    <source>
        <strain evidence="1 2">DSM 3645</strain>
    </source>
</reference>
<dbReference type="AlphaFoldDB" id="A4A286"/>
<evidence type="ECO:0000313" key="1">
    <source>
        <dbReference type="EMBL" id="EAQ77118.1"/>
    </source>
</evidence>
<dbReference type="Proteomes" id="UP000004358">
    <property type="component" value="Unassembled WGS sequence"/>
</dbReference>
<protein>
    <submittedName>
        <fullName evidence="1">Uncharacterized protein</fullName>
    </submittedName>
</protein>
<accession>A4A286</accession>
<dbReference type="EMBL" id="AANZ01000042">
    <property type="protein sequence ID" value="EAQ77118.1"/>
    <property type="molecule type" value="Genomic_DNA"/>
</dbReference>
<dbReference type="HOGENOM" id="CLU_2970209_0_0_0"/>
<sequence length="58" mass="5989">MFSASRSTRLVFGITAAPRCTFHRSEICPGDLPCASAIVRIVCSASRSSSSAAIPSGT</sequence>
<evidence type="ECO:0000313" key="2">
    <source>
        <dbReference type="Proteomes" id="UP000004358"/>
    </source>
</evidence>
<gene>
    <name evidence="1" type="ORF">DSM3645_15895</name>
</gene>
<organism evidence="1 2">
    <name type="scientific">Blastopirellula marina DSM 3645</name>
    <dbReference type="NCBI Taxonomy" id="314230"/>
    <lineage>
        <taxon>Bacteria</taxon>
        <taxon>Pseudomonadati</taxon>
        <taxon>Planctomycetota</taxon>
        <taxon>Planctomycetia</taxon>
        <taxon>Pirellulales</taxon>
        <taxon>Pirellulaceae</taxon>
        <taxon>Blastopirellula</taxon>
    </lineage>
</organism>